<dbReference type="AlphaFoldDB" id="A0A897MXP8"/>
<feature type="transmembrane region" description="Helical" evidence="1">
    <location>
        <begin position="401"/>
        <end position="418"/>
    </location>
</feature>
<dbReference type="Proteomes" id="UP000663586">
    <property type="component" value="Chromosome"/>
</dbReference>
<feature type="transmembrane region" description="Helical" evidence="1">
    <location>
        <begin position="194"/>
        <end position="217"/>
    </location>
</feature>
<keyword evidence="1" id="KW-0812">Transmembrane</keyword>
<dbReference type="GeneID" id="70685094"/>
<evidence type="ECO:0000256" key="1">
    <source>
        <dbReference type="SAM" id="Phobius"/>
    </source>
</evidence>
<dbReference type="RefSeq" id="WP_238476994.1">
    <property type="nucleotide sequence ID" value="NZ_CP064786.1"/>
</dbReference>
<feature type="transmembrane region" description="Helical" evidence="1">
    <location>
        <begin position="53"/>
        <end position="71"/>
    </location>
</feature>
<gene>
    <name evidence="2" type="ORF">AArcS_1716</name>
</gene>
<feature type="transmembrane region" description="Helical" evidence="1">
    <location>
        <begin position="486"/>
        <end position="505"/>
    </location>
</feature>
<proteinExistence type="predicted"/>
<feature type="transmembrane region" description="Helical" evidence="1">
    <location>
        <begin position="246"/>
        <end position="269"/>
    </location>
</feature>
<keyword evidence="1" id="KW-1133">Transmembrane helix</keyword>
<keyword evidence="3" id="KW-1185">Reference proteome</keyword>
<protein>
    <submittedName>
        <fullName evidence="2">Uncharacterized protein</fullName>
    </submittedName>
</protein>
<name>A0A897MXP8_9EURY</name>
<feature type="transmembrane region" description="Helical" evidence="1">
    <location>
        <begin position="118"/>
        <end position="139"/>
    </location>
</feature>
<feature type="transmembrane region" description="Helical" evidence="1">
    <location>
        <begin position="462"/>
        <end position="480"/>
    </location>
</feature>
<feature type="transmembrane region" description="Helical" evidence="1">
    <location>
        <begin position="289"/>
        <end position="312"/>
    </location>
</feature>
<evidence type="ECO:0000313" key="3">
    <source>
        <dbReference type="Proteomes" id="UP000663586"/>
    </source>
</evidence>
<dbReference type="KEGG" id="hara:AArcS_1716"/>
<feature type="transmembrane region" description="Helical" evidence="1">
    <location>
        <begin position="372"/>
        <end position="389"/>
    </location>
</feature>
<feature type="transmembrane region" description="Helical" evidence="1">
    <location>
        <begin position="91"/>
        <end position="112"/>
    </location>
</feature>
<organism evidence="2 3">
    <name type="scientific">Natranaeroarchaeum sulfidigenes</name>
    <dbReference type="NCBI Taxonomy" id="2784880"/>
    <lineage>
        <taxon>Archaea</taxon>
        <taxon>Methanobacteriati</taxon>
        <taxon>Methanobacteriota</taxon>
        <taxon>Stenosarchaea group</taxon>
        <taxon>Halobacteria</taxon>
        <taxon>Halobacteriales</taxon>
        <taxon>Natronoarchaeaceae</taxon>
        <taxon>Natranaeroarchaeum</taxon>
    </lineage>
</organism>
<sequence>MGVLRTSWKAKLVTLVCVDAVWRLPSLTPTDDALVDIAVVILSLGIEIADVDWLSFVTTWLLFGYVAALFAPRAYSNQNQLPPAGGERGFVVLFAITALLSALAIASFMADITDTPTIGSAGSLFFVIILAWVLYLFVWRRWRSTDQYRQLLRNPPDTTQRGDGQMRELIGSVGDVIAGTSMILLPVVLAGVVILLLFLAYPLSDLIVLGGVLLTVLNDRSQTVPDAEQYLFDHLSMASQGIHGMILTWFIALTSIQFVLLYVIGFQALLDLNYGLILSTETLRATPLLGWGLLGFPVTIFACGTYGLWVCYRYLARVSSFVTTPTAGLSTGGSAPSVTARPVGGILPAVLGWVLMTIVADRTSTLGDLSFVLVWPLIIVGLLASVVVTRRRGEHSVGREHHVVVWSLVVMVMVWPVLGVMTEAISPNHWAVYMILPVLWLGYFGHISRIANHADDWRRHSLRLYTVAGAILHGLVAVLASGIARTGLVLITVVLLGGGAIEMWLTDQSVDDWDLSKLDP</sequence>
<feature type="transmembrane region" description="Helical" evidence="1">
    <location>
        <begin position="169"/>
        <end position="188"/>
    </location>
</feature>
<keyword evidence="1" id="KW-0472">Membrane</keyword>
<feature type="transmembrane region" description="Helical" evidence="1">
    <location>
        <begin position="343"/>
        <end position="360"/>
    </location>
</feature>
<dbReference type="EMBL" id="CP064786">
    <property type="protein sequence ID" value="QSG02926.1"/>
    <property type="molecule type" value="Genomic_DNA"/>
</dbReference>
<accession>A0A897MXP8</accession>
<feature type="transmembrane region" description="Helical" evidence="1">
    <location>
        <begin position="430"/>
        <end position="450"/>
    </location>
</feature>
<reference evidence="2" key="1">
    <citation type="submission" date="2020-11" db="EMBL/GenBank/DDBJ databases">
        <title>Carbohydrate-dependent, anaerobic sulfur respiration: A novel catabolism in halophilic archaea.</title>
        <authorList>
            <person name="Sorokin D.Y."/>
            <person name="Messina E."/>
            <person name="Smedile F."/>
            <person name="La Cono V."/>
            <person name="Hallsworth J.E."/>
            <person name="Yakimov M.M."/>
        </authorList>
    </citation>
    <scope>NUCLEOTIDE SEQUENCE</scope>
    <source>
        <strain evidence="2">AArc-S</strain>
    </source>
</reference>
<evidence type="ECO:0000313" key="2">
    <source>
        <dbReference type="EMBL" id="QSG02926.1"/>
    </source>
</evidence>